<dbReference type="EMBL" id="HACA01021778">
    <property type="protein sequence ID" value="CDW39139.1"/>
    <property type="molecule type" value="Transcribed_RNA"/>
</dbReference>
<name>A0A0K2ULJ3_LEPSM</name>
<sequence>MILAYRRVKNVFQRCNVVSFPEEPAADFGLQKSKMYFKDAMSSFPEEPAASVCSPRPKRSYGGPGKR</sequence>
<dbReference type="EMBL" id="HACA01021777">
    <property type="protein sequence ID" value="CDW39138.1"/>
    <property type="molecule type" value="Transcribed_RNA"/>
</dbReference>
<proteinExistence type="predicted"/>
<feature type="region of interest" description="Disordered" evidence="1">
    <location>
        <begin position="47"/>
        <end position="67"/>
    </location>
</feature>
<protein>
    <submittedName>
        <fullName evidence="2">Uncharacterized protein</fullName>
    </submittedName>
</protein>
<evidence type="ECO:0000313" key="2">
    <source>
        <dbReference type="EMBL" id="CDW39138.1"/>
    </source>
</evidence>
<evidence type="ECO:0000256" key="1">
    <source>
        <dbReference type="SAM" id="MobiDB-lite"/>
    </source>
</evidence>
<dbReference type="AlphaFoldDB" id="A0A0K2ULJ3"/>
<organism evidence="2">
    <name type="scientific">Lepeophtheirus salmonis</name>
    <name type="common">Salmon louse</name>
    <name type="synonym">Caligus salmonis</name>
    <dbReference type="NCBI Taxonomy" id="72036"/>
    <lineage>
        <taxon>Eukaryota</taxon>
        <taxon>Metazoa</taxon>
        <taxon>Ecdysozoa</taxon>
        <taxon>Arthropoda</taxon>
        <taxon>Crustacea</taxon>
        <taxon>Multicrustacea</taxon>
        <taxon>Hexanauplia</taxon>
        <taxon>Copepoda</taxon>
        <taxon>Siphonostomatoida</taxon>
        <taxon>Caligidae</taxon>
        <taxon>Lepeophtheirus</taxon>
    </lineage>
</organism>
<reference evidence="2" key="1">
    <citation type="submission" date="2014-05" db="EMBL/GenBank/DDBJ databases">
        <authorList>
            <person name="Chronopoulou M."/>
        </authorList>
    </citation>
    <scope>NUCLEOTIDE SEQUENCE</scope>
    <source>
        <tissue evidence="2">Whole organism</tissue>
    </source>
</reference>
<accession>A0A0K2ULJ3</accession>